<organism evidence="1 2">
    <name type="scientific">Xanthoceras sorbifolium</name>
    <dbReference type="NCBI Taxonomy" id="99658"/>
    <lineage>
        <taxon>Eukaryota</taxon>
        <taxon>Viridiplantae</taxon>
        <taxon>Streptophyta</taxon>
        <taxon>Embryophyta</taxon>
        <taxon>Tracheophyta</taxon>
        <taxon>Spermatophyta</taxon>
        <taxon>Magnoliopsida</taxon>
        <taxon>eudicotyledons</taxon>
        <taxon>Gunneridae</taxon>
        <taxon>Pentapetalae</taxon>
        <taxon>rosids</taxon>
        <taxon>malvids</taxon>
        <taxon>Sapindales</taxon>
        <taxon>Sapindaceae</taxon>
        <taxon>Xanthoceroideae</taxon>
        <taxon>Xanthoceras</taxon>
    </lineage>
</organism>
<dbReference type="Proteomes" id="UP000827721">
    <property type="component" value="Unassembled WGS sequence"/>
</dbReference>
<protein>
    <recommendedName>
        <fullName evidence="3">RNase H type-1 domain-containing protein</fullName>
    </recommendedName>
</protein>
<keyword evidence="2" id="KW-1185">Reference proteome</keyword>
<sequence length="151" mass="16247">MLPLFTSLPKILFCGFSGQVKIYFLYAESEGEFLELLGGPVDSGVSGFGGGVLVGSTIGGEEMESRVGKPTTTRESCFEVEGAKAKAILDGLKLSRRIFDPPLIEYDALNVINLCVDKLTSTCEADNVVFDIRVLVCSFVSVSLSYFPRGS</sequence>
<name>A0ABQ8I2R3_9ROSI</name>
<evidence type="ECO:0008006" key="3">
    <source>
        <dbReference type="Google" id="ProtNLM"/>
    </source>
</evidence>
<dbReference type="EMBL" id="JAFEMO010000005">
    <property type="protein sequence ID" value="KAH7570916.1"/>
    <property type="molecule type" value="Genomic_DNA"/>
</dbReference>
<comment type="caution">
    <text evidence="1">The sequence shown here is derived from an EMBL/GenBank/DDBJ whole genome shotgun (WGS) entry which is preliminary data.</text>
</comment>
<evidence type="ECO:0000313" key="1">
    <source>
        <dbReference type="EMBL" id="KAH7570916.1"/>
    </source>
</evidence>
<reference evidence="1 2" key="1">
    <citation type="submission" date="2021-02" db="EMBL/GenBank/DDBJ databases">
        <title>Plant Genome Project.</title>
        <authorList>
            <person name="Zhang R.-G."/>
        </authorList>
    </citation>
    <scope>NUCLEOTIDE SEQUENCE [LARGE SCALE GENOMIC DNA]</scope>
    <source>
        <tissue evidence="1">Leaves</tissue>
    </source>
</reference>
<gene>
    <name evidence="1" type="ORF">JRO89_XS05G0222100</name>
</gene>
<accession>A0ABQ8I2R3</accession>
<evidence type="ECO:0000313" key="2">
    <source>
        <dbReference type="Proteomes" id="UP000827721"/>
    </source>
</evidence>
<proteinExistence type="predicted"/>